<protein>
    <recommendedName>
        <fullName evidence="2">Biotin transporter</fullName>
    </recommendedName>
</protein>
<dbReference type="AlphaFoldDB" id="A0A2N3G585"/>
<dbReference type="PANTHER" id="PTHR34295:SF1">
    <property type="entry name" value="BIOTIN TRANSPORTER BIOY"/>
    <property type="match status" value="1"/>
</dbReference>
<dbReference type="GO" id="GO:0005886">
    <property type="term" value="C:plasma membrane"/>
    <property type="evidence" value="ECO:0007669"/>
    <property type="project" value="UniProtKB-SubCell"/>
</dbReference>
<comment type="caution">
    <text evidence="4">The sequence shown here is derived from an EMBL/GenBank/DDBJ whole genome shotgun (WGS) entry which is preliminary data.</text>
</comment>
<keyword evidence="3" id="KW-0812">Transmembrane</keyword>
<keyword evidence="2" id="KW-0813">Transport</keyword>
<evidence type="ECO:0000256" key="3">
    <source>
        <dbReference type="SAM" id="Phobius"/>
    </source>
</evidence>
<reference evidence="4 5" key="1">
    <citation type="journal article" date="2017" name="ISME J.">
        <title>Potential for microbial H2 and metal transformations associated with novel bacteria and archaea in deep terrestrial subsurface sediments.</title>
        <authorList>
            <person name="Hernsdorf A.W."/>
            <person name="Amano Y."/>
            <person name="Miyakawa K."/>
            <person name="Ise K."/>
            <person name="Suzuki Y."/>
            <person name="Anantharaman K."/>
            <person name="Probst A."/>
            <person name="Burstein D."/>
            <person name="Thomas B.C."/>
            <person name="Banfield J.F."/>
        </authorList>
    </citation>
    <scope>NUCLEOTIDE SEQUENCE [LARGE SCALE GENOMIC DNA]</scope>
    <source>
        <strain evidence="4">HGW-Actinobacteria-3</strain>
    </source>
</reference>
<evidence type="ECO:0000256" key="2">
    <source>
        <dbReference type="PIRNR" id="PIRNR016661"/>
    </source>
</evidence>
<dbReference type="Gene3D" id="1.10.1760.20">
    <property type="match status" value="1"/>
</dbReference>
<dbReference type="EMBL" id="PHEX01000047">
    <property type="protein sequence ID" value="PKQ27881.1"/>
    <property type="molecule type" value="Genomic_DNA"/>
</dbReference>
<dbReference type="PANTHER" id="PTHR34295">
    <property type="entry name" value="BIOTIN TRANSPORTER BIOY"/>
    <property type="match status" value="1"/>
</dbReference>
<dbReference type="PIRSF" id="PIRSF016661">
    <property type="entry name" value="BioY"/>
    <property type="match status" value="1"/>
</dbReference>
<keyword evidence="2" id="KW-1003">Cell membrane</keyword>
<feature type="transmembrane region" description="Helical" evidence="3">
    <location>
        <begin position="83"/>
        <end position="100"/>
    </location>
</feature>
<name>A0A2N3G585_9ACTN</name>
<proteinExistence type="inferred from homology"/>
<dbReference type="InterPro" id="IPR003784">
    <property type="entry name" value="BioY"/>
</dbReference>
<comment type="similarity">
    <text evidence="1 2">Belongs to the BioY family.</text>
</comment>
<dbReference type="GO" id="GO:0015225">
    <property type="term" value="F:biotin transmembrane transporter activity"/>
    <property type="evidence" value="ECO:0007669"/>
    <property type="project" value="UniProtKB-UniRule"/>
</dbReference>
<keyword evidence="3" id="KW-1133">Transmembrane helix</keyword>
<dbReference type="Pfam" id="PF02632">
    <property type="entry name" value="BioY"/>
    <property type="match status" value="1"/>
</dbReference>
<dbReference type="Proteomes" id="UP000233654">
    <property type="component" value="Unassembled WGS sequence"/>
</dbReference>
<gene>
    <name evidence="4" type="ORF">CVT63_05735</name>
</gene>
<evidence type="ECO:0000256" key="1">
    <source>
        <dbReference type="ARBA" id="ARBA00010692"/>
    </source>
</evidence>
<evidence type="ECO:0000313" key="4">
    <source>
        <dbReference type="EMBL" id="PKQ27881.1"/>
    </source>
</evidence>
<keyword evidence="2 3" id="KW-0472">Membrane</keyword>
<feature type="transmembrane region" description="Helical" evidence="3">
    <location>
        <begin position="112"/>
        <end position="139"/>
    </location>
</feature>
<evidence type="ECO:0000313" key="5">
    <source>
        <dbReference type="Proteomes" id="UP000233654"/>
    </source>
</evidence>
<sequence>MAPAIGVVSFAALTAVGARYAIHIGPVPYTLQVFFVLLAGMVLGPKLGAASQLAYVAAGFSGIPVFSSPPYAGGGYLLGPTGGYLVGFVAAAWLTGWVVHRWRDARDGDLMVIGYAFAGMLGLVAIYAFGASGLAIWMLGGGKGFADAVSAAWKLGIAPFIVVDILKSAAAALSCSGVNATRSA</sequence>
<organism evidence="4 5">
    <name type="scientific">Candidatus Anoxymicrobium japonicum</name>
    <dbReference type="NCBI Taxonomy" id="2013648"/>
    <lineage>
        <taxon>Bacteria</taxon>
        <taxon>Bacillati</taxon>
        <taxon>Actinomycetota</taxon>
        <taxon>Candidatus Geothermincolia</taxon>
        <taxon>Candidatus Geothermincolales</taxon>
        <taxon>Candidatus Anoxymicrobiaceae</taxon>
        <taxon>Candidatus Anoxymicrobium</taxon>
    </lineage>
</organism>
<feature type="transmembrane region" description="Helical" evidence="3">
    <location>
        <begin position="151"/>
        <end position="173"/>
    </location>
</feature>
<accession>A0A2N3G585</accession>
<comment type="subcellular location">
    <subcellularLocation>
        <location evidence="2">Cell membrane</location>
        <topology evidence="2">Multi-pass membrane protein</topology>
    </subcellularLocation>
</comment>